<feature type="compositionally biased region" description="Polar residues" evidence="1">
    <location>
        <begin position="116"/>
        <end position="125"/>
    </location>
</feature>
<sequence length="160" mass="17469">MSVRQGSPSLHHSSQALTIVSSSRLSLPGRQAQERQCLSHRCCQEPPPGPPGLPERVDHHSWVFSGSLIPGVESHEWSVSLPRKQQGTRPKFSVLILALAEDAGQSTRDLTIVSRSPWSSASANDQTRRAPEQMIPGPIGTVIPGRRYLMLEGCRGSCQE</sequence>
<name>A0AAE0YVY0_9GAST</name>
<accession>A0AAE0YVY0</accession>
<gene>
    <name evidence="2" type="ORF">RRG08_047433</name>
</gene>
<evidence type="ECO:0000256" key="1">
    <source>
        <dbReference type="SAM" id="MobiDB-lite"/>
    </source>
</evidence>
<organism evidence="2 3">
    <name type="scientific">Elysia crispata</name>
    <name type="common">lettuce slug</name>
    <dbReference type="NCBI Taxonomy" id="231223"/>
    <lineage>
        <taxon>Eukaryota</taxon>
        <taxon>Metazoa</taxon>
        <taxon>Spiralia</taxon>
        <taxon>Lophotrochozoa</taxon>
        <taxon>Mollusca</taxon>
        <taxon>Gastropoda</taxon>
        <taxon>Heterobranchia</taxon>
        <taxon>Euthyneura</taxon>
        <taxon>Panpulmonata</taxon>
        <taxon>Sacoglossa</taxon>
        <taxon>Placobranchoidea</taxon>
        <taxon>Plakobranchidae</taxon>
        <taxon>Elysia</taxon>
    </lineage>
</organism>
<feature type="region of interest" description="Disordered" evidence="1">
    <location>
        <begin position="116"/>
        <end position="138"/>
    </location>
</feature>
<evidence type="ECO:0000313" key="3">
    <source>
        <dbReference type="Proteomes" id="UP001283361"/>
    </source>
</evidence>
<proteinExistence type="predicted"/>
<dbReference type="Proteomes" id="UP001283361">
    <property type="component" value="Unassembled WGS sequence"/>
</dbReference>
<dbReference type="AlphaFoldDB" id="A0AAE0YVY0"/>
<dbReference type="EMBL" id="JAWDGP010005399">
    <property type="protein sequence ID" value="KAK3757242.1"/>
    <property type="molecule type" value="Genomic_DNA"/>
</dbReference>
<reference evidence="2" key="1">
    <citation type="journal article" date="2023" name="G3 (Bethesda)">
        <title>A reference genome for the long-term kleptoplast-retaining sea slug Elysia crispata morphotype clarki.</title>
        <authorList>
            <person name="Eastman K.E."/>
            <person name="Pendleton A.L."/>
            <person name="Shaikh M.A."/>
            <person name="Suttiyut T."/>
            <person name="Ogas R."/>
            <person name="Tomko P."/>
            <person name="Gavelis G."/>
            <person name="Widhalm J.R."/>
            <person name="Wisecaver J.H."/>
        </authorList>
    </citation>
    <scope>NUCLEOTIDE SEQUENCE</scope>
    <source>
        <strain evidence="2">ECLA1</strain>
    </source>
</reference>
<protein>
    <submittedName>
        <fullName evidence="2">Uncharacterized protein</fullName>
    </submittedName>
</protein>
<comment type="caution">
    <text evidence="2">The sequence shown here is derived from an EMBL/GenBank/DDBJ whole genome shotgun (WGS) entry which is preliminary data.</text>
</comment>
<keyword evidence="3" id="KW-1185">Reference proteome</keyword>
<evidence type="ECO:0000313" key="2">
    <source>
        <dbReference type="EMBL" id="KAK3757242.1"/>
    </source>
</evidence>